<accession>A0A518BZV9</accession>
<organism evidence="4 5">
    <name type="scientific">Mucisphaera calidilacus</name>
    <dbReference type="NCBI Taxonomy" id="2527982"/>
    <lineage>
        <taxon>Bacteria</taxon>
        <taxon>Pseudomonadati</taxon>
        <taxon>Planctomycetota</taxon>
        <taxon>Phycisphaerae</taxon>
        <taxon>Phycisphaerales</taxon>
        <taxon>Phycisphaeraceae</taxon>
        <taxon>Mucisphaera</taxon>
    </lineage>
</organism>
<dbReference type="Pfam" id="PF01547">
    <property type="entry name" value="SBP_bac_1"/>
    <property type="match status" value="1"/>
</dbReference>
<name>A0A518BZV9_9BACT</name>
<dbReference type="RefSeq" id="WP_145446678.1">
    <property type="nucleotide sequence ID" value="NZ_CP036280.1"/>
</dbReference>
<dbReference type="Gene3D" id="3.40.190.10">
    <property type="entry name" value="Periplasmic binding protein-like II"/>
    <property type="match status" value="1"/>
</dbReference>
<evidence type="ECO:0000256" key="2">
    <source>
        <dbReference type="ARBA" id="ARBA00008520"/>
    </source>
</evidence>
<evidence type="ECO:0000313" key="4">
    <source>
        <dbReference type="EMBL" id="QDU72504.1"/>
    </source>
</evidence>
<dbReference type="PANTHER" id="PTHR43649">
    <property type="entry name" value="ARABINOSE-BINDING PROTEIN-RELATED"/>
    <property type="match status" value="1"/>
</dbReference>
<dbReference type="PANTHER" id="PTHR43649:SF12">
    <property type="entry name" value="DIACETYLCHITOBIOSE BINDING PROTEIN DASA"/>
    <property type="match status" value="1"/>
</dbReference>
<protein>
    <submittedName>
        <fullName evidence="4">Putative arabinose-binding protein</fullName>
    </submittedName>
</protein>
<feature type="transmembrane region" description="Helical" evidence="3">
    <location>
        <begin position="34"/>
        <end position="52"/>
    </location>
</feature>
<evidence type="ECO:0000256" key="3">
    <source>
        <dbReference type="SAM" id="Phobius"/>
    </source>
</evidence>
<dbReference type="EMBL" id="CP036280">
    <property type="protein sequence ID" value="QDU72504.1"/>
    <property type="molecule type" value="Genomic_DNA"/>
</dbReference>
<keyword evidence="3" id="KW-1133">Transmembrane helix</keyword>
<dbReference type="OrthoDB" id="179656at2"/>
<dbReference type="SUPFAM" id="SSF53850">
    <property type="entry name" value="Periplasmic binding protein-like II"/>
    <property type="match status" value="1"/>
</dbReference>
<sequence>MSQSNLTERLTALISLPRDLLVGLVQSIEHISTGTRVIVVIGLITTIAVWFWPIPQRPGIEFWVFADIHEQMYRPVVEAWNEDRPGASRDEQIHIFMIGADPMVRRALAGFWSDTPVAAMMEIAESYSGLFFSGPLDEIGFVDLTDRLKEEGIYEQINEASFSPWTSRGRIFGLPHDVHPVLLGYRADIVEAAGIDVSTIETWEDFIRVMSPLISDLDGDGITDRYLLDFWYTSTPHIYALCLQAGGGTFDQQERLILDSEANARVAATLVTWCLGEDRIMIDASHTNASGHVIKTRGHVVATLMPDWLAGAYITQFPQFHGKMKIMPLPAWDPGGRRASVMGGTMLAINKASEHKEVCWEFAKEIYLSEACARSLFESVHIISPVKSLWDKPFYRKRFDYFSGQRSGLLYIEHAEEVPLRTSSPFNQMAIDELGIAVSAVYRHAVARGIDDVDALLPVAREQMRLAEERVAHEMRRNVFVTQP</sequence>
<comment type="subcellular location">
    <subcellularLocation>
        <location evidence="1">Periplasm</location>
    </subcellularLocation>
</comment>
<keyword evidence="5" id="KW-1185">Reference proteome</keyword>
<dbReference type="KEGG" id="mcad:Pan265_23700"/>
<comment type="similarity">
    <text evidence="2">Belongs to the bacterial solute-binding protein 1 family.</text>
</comment>
<reference evidence="4 5" key="1">
    <citation type="submission" date="2019-02" db="EMBL/GenBank/DDBJ databases">
        <title>Deep-cultivation of Planctomycetes and their phenomic and genomic characterization uncovers novel biology.</title>
        <authorList>
            <person name="Wiegand S."/>
            <person name="Jogler M."/>
            <person name="Boedeker C."/>
            <person name="Pinto D."/>
            <person name="Vollmers J."/>
            <person name="Rivas-Marin E."/>
            <person name="Kohn T."/>
            <person name="Peeters S.H."/>
            <person name="Heuer A."/>
            <person name="Rast P."/>
            <person name="Oberbeckmann S."/>
            <person name="Bunk B."/>
            <person name="Jeske O."/>
            <person name="Meyerdierks A."/>
            <person name="Storesund J.E."/>
            <person name="Kallscheuer N."/>
            <person name="Luecker S."/>
            <person name="Lage O.M."/>
            <person name="Pohl T."/>
            <person name="Merkel B.J."/>
            <person name="Hornburger P."/>
            <person name="Mueller R.-W."/>
            <person name="Bruemmer F."/>
            <person name="Labrenz M."/>
            <person name="Spormann A.M."/>
            <person name="Op den Camp H."/>
            <person name="Overmann J."/>
            <person name="Amann R."/>
            <person name="Jetten M.S.M."/>
            <person name="Mascher T."/>
            <person name="Medema M.H."/>
            <person name="Devos D.P."/>
            <person name="Kaster A.-K."/>
            <person name="Ovreas L."/>
            <person name="Rohde M."/>
            <person name="Galperin M.Y."/>
            <person name="Jogler C."/>
        </authorList>
    </citation>
    <scope>NUCLEOTIDE SEQUENCE [LARGE SCALE GENOMIC DNA]</scope>
    <source>
        <strain evidence="4 5">Pan265</strain>
    </source>
</reference>
<dbReference type="InterPro" id="IPR050490">
    <property type="entry name" value="Bact_solute-bd_prot1"/>
</dbReference>
<dbReference type="AlphaFoldDB" id="A0A518BZV9"/>
<dbReference type="GO" id="GO:0042597">
    <property type="term" value="C:periplasmic space"/>
    <property type="evidence" value="ECO:0007669"/>
    <property type="project" value="UniProtKB-SubCell"/>
</dbReference>
<evidence type="ECO:0000313" key="5">
    <source>
        <dbReference type="Proteomes" id="UP000320386"/>
    </source>
</evidence>
<keyword evidence="3" id="KW-0472">Membrane</keyword>
<keyword evidence="3" id="KW-0812">Transmembrane</keyword>
<proteinExistence type="inferred from homology"/>
<dbReference type="InterPro" id="IPR006059">
    <property type="entry name" value="SBP"/>
</dbReference>
<dbReference type="Proteomes" id="UP000320386">
    <property type="component" value="Chromosome"/>
</dbReference>
<gene>
    <name evidence="4" type="primary">araN_2</name>
    <name evidence="4" type="ORF">Pan265_23700</name>
</gene>
<evidence type="ECO:0000256" key="1">
    <source>
        <dbReference type="ARBA" id="ARBA00004418"/>
    </source>
</evidence>